<evidence type="ECO:0000313" key="2">
    <source>
        <dbReference type="Proteomes" id="UP000046680"/>
    </source>
</evidence>
<reference evidence="1 2" key="1">
    <citation type="submission" date="2015-03" db="EMBL/GenBank/DDBJ databases">
        <authorList>
            <consortium name="Pathogen Informatics"/>
        </authorList>
    </citation>
    <scope>NUCLEOTIDE SEQUENCE [LARGE SCALE GENOMIC DNA]</scope>
    <source>
        <strain evidence="1 2">C09601061</strain>
    </source>
</reference>
<accession>A0A654U1Z5</accession>
<sequence length="91" mass="9584">MLGSFGLTPHPTDDLCDVGPPDPAGELTGVFVTQRGVFDLAHHRYATAQRGHPALGAIQVHLGNRGANRELEQWGSSCHEVAQGSVAALQS</sequence>
<protein>
    <submittedName>
        <fullName evidence="1">Uncharacterized protein</fullName>
    </submittedName>
</protein>
<organism evidence="1 2">
    <name type="scientific">Mycobacterium tuberculosis</name>
    <dbReference type="NCBI Taxonomy" id="1773"/>
    <lineage>
        <taxon>Bacteria</taxon>
        <taxon>Bacillati</taxon>
        <taxon>Actinomycetota</taxon>
        <taxon>Actinomycetes</taxon>
        <taxon>Mycobacteriales</taxon>
        <taxon>Mycobacteriaceae</taxon>
        <taxon>Mycobacterium</taxon>
        <taxon>Mycobacterium tuberculosis complex</taxon>
    </lineage>
</organism>
<dbReference type="Proteomes" id="UP000046680">
    <property type="component" value="Unassembled WGS sequence"/>
</dbReference>
<gene>
    <name evidence="1" type="ORF">ERS007657_02312</name>
</gene>
<name>A0A654U1Z5_MYCTX</name>
<proteinExistence type="predicted"/>
<dbReference type="AlphaFoldDB" id="A0A654U1Z5"/>
<dbReference type="EMBL" id="CGCX01000868">
    <property type="protein sequence ID" value="CFR84806.1"/>
    <property type="molecule type" value="Genomic_DNA"/>
</dbReference>
<evidence type="ECO:0000313" key="1">
    <source>
        <dbReference type="EMBL" id="CFR84806.1"/>
    </source>
</evidence>